<protein>
    <submittedName>
        <fullName evidence="1">Uncharacterized protein</fullName>
    </submittedName>
</protein>
<organism evidence="1 2">
    <name type="scientific">Trichinella pseudospiralis</name>
    <name type="common">Parasitic roundworm</name>
    <dbReference type="NCBI Taxonomy" id="6337"/>
    <lineage>
        <taxon>Eukaryota</taxon>
        <taxon>Metazoa</taxon>
        <taxon>Ecdysozoa</taxon>
        <taxon>Nematoda</taxon>
        <taxon>Enoplea</taxon>
        <taxon>Dorylaimia</taxon>
        <taxon>Trichinellida</taxon>
        <taxon>Trichinellidae</taxon>
        <taxon>Trichinella</taxon>
    </lineage>
</organism>
<proteinExistence type="predicted"/>
<evidence type="ECO:0000313" key="2">
    <source>
        <dbReference type="Proteomes" id="UP000054826"/>
    </source>
</evidence>
<evidence type="ECO:0000313" key="1">
    <source>
        <dbReference type="EMBL" id="KRY98195.1"/>
    </source>
</evidence>
<dbReference type="Proteomes" id="UP000054826">
    <property type="component" value="Unassembled WGS sequence"/>
</dbReference>
<dbReference type="AlphaFoldDB" id="A0A0V1GK19"/>
<dbReference type="EMBL" id="JYDV01002141">
    <property type="protein sequence ID" value="KRY98195.1"/>
    <property type="molecule type" value="Genomic_DNA"/>
</dbReference>
<name>A0A0V1GK19_TRIPS</name>
<sequence>LRRISRGLYMEIEQASCNDSTRLTDIPCDIEE</sequence>
<accession>A0A0V1GK19</accession>
<feature type="non-terminal residue" evidence="1">
    <location>
        <position position="1"/>
    </location>
</feature>
<gene>
    <name evidence="1" type="ORF">T4C_9395</name>
</gene>
<comment type="caution">
    <text evidence="1">The sequence shown here is derived from an EMBL/GenBank/DDBJ whole genome shotgun (WGS) entry which is preliminary data.</text>
</comment>
<reference evidence="1 2" key="1">
    <citation type="submission" date="2015-01" db="EMBL/GenBank/DDBJ databases">
        <title>Evolution of Trichinella species and genotypes.</title>
        <authorList>
            <person name="Korhonen P.K."/>
            <person name="Edoardo P."/>
            <person name="Giuseppe L.R."/>
            <person name="Gasser R.B."/>
        </authorList>
    </citation>
    <scope>NUCLEOTIDE SEQUENCE [LARGE SCALE GENOMIC DNA]</scope>
    <source>
        <strain evidence="1">ISS176</strain>
    </source>
</reference>